<evidence type="ECO:0000313" key="4">
    <source>
        <dbReference type="Proteomes" id="UP001628220"/>
    </source>
</evidence>
<keyword evidence="2" id="KW-0812">Transmembrane</keyword>
<feature type="transmembrane region" description="Helical" evidence="2">
    <location>
        <begin position="278"/>
        <end position="311"/>
    </location>
</feature>
<feature type="region of interest" description="Disordered" evidence="1">
    <location>
        <begin position="1095"/>
        <end position="1115"/>
    </location>
</feature>
<accession>A0ABQ0E0G0</accession>
<sequence length="1115" mass="126020">MQSGAYAIVAKGFYTQISLFSIGDYKMEIRRLKSLDAIAGWIVFAISAVVYLLTIGPSASLWDCGEFVVCIHKLEVGHPPGAPFFMLLYNFFSHMTSDPQKIAYLCNAVSGLVSAGTIYFLFRSITHIARKLLVEEGALQVSRHQAVCILAAGTCGALVYTFSDTFWFSAVEAEVYALSSLFTAVVFWLMLKWEEKADSPISARWLILIAYLMGLGIGVHLLNLLCIPAMALIFYYRKYSKPTTWGTILALLVSFVVIILIMFGVIQGSMKVATRFDVFAVNVLGLSFNSGMIIYLVLMGIVMGLTLWLLYSGKNETFARLGVLLTACLMGIPFISSSWLLWFVILAVLSWLFFSKKNLVSMGFLSTLQSALVAMAIGFSCYGVILIRSAAQPPMNENDPSTPITLKGYLNREQYGSVPLISGPSFASQPVAIKEARHEWKPAPKDEITAKDRYIKVAKPAEYEYSHKTFFPRMYSPRAEHIRIYNTWVGRHPEDMSEPTFGENLRFFFSYQINFMYWRYFGWNFIGRQNDLYSSGSMLKGGVATGFNFTDRSQWGDKEYYPDEMTQNKGHNVYYFMPLILGLLGIAFQFAKKKRGIQSFLIVFFLFFMTGLAIILYINQTPLQPRERDYAYAGSFYAFAIWVGLGAAAVGDFIMRLKVKKVPASVLNLLGGVTAIHLAVLVPVQMAIQNWDDHDRSGRTVARDLGANYLNSCGDQAILFCFGDNDTFPVWYAQEIEGIRTDVRACNLSYLQAEWYVDQMRCDAYESKALPIRWLKPSFYYPKAYARIESRGEMTVEQAYRMMLEDKGNPSIFPTDHVLIPLDKAAVGKAFPGLACESDNMLLTLQDGGALVRDGMVALDVIANNNWERPIYWLKSTPTNLFGNLNNYLSSSGMAFRLLPQEVAHNPSYANTEAEYDMVMNKFLWFGASDDNIYYDENIRNNIIMYYRAALFPELALRLQNEGETDKARKVLDKCFKEISAKALPYQFNDLYLAMATYEVGMEQKGDMIVKEIAQSGLRKLNWLKHLNMRQLQRATGEGLLQEALRDASESLRIALHYNRADQVSDLKEELQNALNVIWGSNAPSVDRLLAPQDTYQEPMQNNLPSTDIEQEILE</sequence>
<dbReference type="Pfam" id="PF11028">
    <property type="entry name" value="TMEM260-like"/>
    <property type="match status" value="1"/>
</dbReference>
<name>A0ABQ0E0G0_9PORP</name>
<evidence type="ECO:0000256" key="1">
    <source>
        <dbReference type="SAM" id="MobiDB-lite"/>
    </source>
</evidence>
<feature type="transmembrane region" description="Helical" evidence="2">
    <location>
        <begin position="205"/>
        <end position="236"/>
    </location>
</feature>
<dbReference type="Proteomes" id="UP001628220">
    <property type="component" value="Unassembled WGS sequence"/>
</dbReference>
<feature type="transmembrane region" description="Helical" evidence="2">
    <location>
        <begin position="248"/>
        <end position="266"/>
    </location>
</feature>
<keyword evidence="4" id="KW-1185">Reference proteome</keyword>
<feature type="transmembrane region" description="Helical" evidence="2">
    <location>
        <begin position="35"/>
        <end position="53"/>
    </location>
</feature>
<feature type="transmembrane region" description="Helical" evidence="2">
    <location>
        <begin position="573"/>
        <end position="591"/>
    </location>
</feature>
<organism evidence="3 4">
    <name type="scientific">Porphyromonas miyakawae</name>
    <dbReference type="NCBI Taxonomy" id="3137470"/>
    <lineage>
        <taxon>Bacteria</taxon>
        <taxon>Pseudomonadati</taxon>
        <taxon>Bacteroidota</taxon>
        <taxon>Bacteroidia</taxon>
        <taxon>Bacteroidales</taxon>
        <taxon>Porphyromonadaceae</taxon>
        <taxon>Porphyromonas</taxon>
    </lineage>
</organism>
<evidence type="ECO:0000313" key="3">
    <source>
        <dbReference type="EMBL" id="GAB1251198.1"/>
    </source>
</evidence>
<dbReference type="PANTHER" id="PTHR16214">
    <property type="entry name" value="TRANSMEMBRANE PROTEIN 260"/>
    <property type="match status" value="1"/>
</dbReference>
<feature type="transmembrane region" description="Helical" evidence="2">
    <location>
        <begin position="143"/>
        <end position="163"/>
    </location>
</feature>
<dbReference type="InterPro" id="IPR021280">
    <property type="entry name" value="TMEM260-like"/>
</dbReference>
<gene>
    <name evidence="3" type="ORF">Tsumi_03020</name>
</gene>
<feature type="transmembrane region" description="Helical" evidence="2">
    <location>
        <begin position="630"/>
        <end position="654"/>
    </location>
</feature>
<feature type="compositionally biased region" description="Polar residues" evidence="1">
    <location>
        <begin position="1095"/>
        <end position="1108"/>
    </location>
</feature>
<dbReference type="InterPro" id="IPR052724">
    <property type="entry name" value="GT117_domain-containing"/>
</dbReference>
<feature type="transmembrane region" description="Helical" evidence="2">
    <location>
        <begin position="600"/>
        <end position="618"/>
    </location>
</feature>
<keyword evidence="2" id="KW-1133">Transmembrane helix</keyword>
<dbReference type="PANTHER" id="PTHR16214:SF3">
    <property type="entry name" value="TRANSMEMBRANE PROTEIN 260"/>
    <property type="match status" value="1"/>
</dbReference>
<feature type="transmembrane region" description="Helical" evidence="2">
    <location>
        <begin position="364"/>
        <end position="387"/>
    </location>
</feature>
<evidence type="ECO:0000256" key="2">
    <source>
        <dbReference type="SAM" id="Phobius"/>
    </source>
</evidence>
<feature type="transmembrane region" description="Helical" evidence="2">
    <location>
        <begin position="323"/>
        <end position="352"/>
    </location>
</feature>
<reference evidence="3 4" key="1">
    <citation type="journal article" date="2025" name="Int. J. Syst. Evol. Microbiol.">
        <title>Desulfovibrio falkowii sp. nov., Porphyromonas miyakawae sp. nov., Mediterraneibacter flintii sp. nov. and Owariibacterium komagatae gen. nov., sp. nov., isolated from human faeces.</title>
        <authorList>
            <person name="Hamaguchi T."/>
            <person name="Ohara M."/>
            <person name="Hisatomi A."/>
            <person name="Sekiguchi K."/>
            <person name="Takeda J.I."/>
            <person name="Ueyama J."/>
            <person name="Ito M."/>
            <person name="Nishiwaki H."/>
            <person name="Ogi T."/>
            <person name="Hirayama M."/>
            <person name="Ohkuma M."/>
            <person name="Sakamoto M."/>
            <person name="Ohno K."/>
        </authorList>
    </citation>
    <scope>NUCLEOTIDE SEQUENCE [LARGE SCALE GENOMIC DNA]</scope>
    <source>
        <strain evidence="3 4">13CB11C</strain>
    </source>
</reference>
<proteinExistence type="predicted"/>
<feature type="transmembrane region" description="Helical" evidence="2">
    <location>
        <begin position="175"/>
        <end position="193"/>
    </location>
</feature>
<feature type="transmembrane region" description="Helical" evidence="2">
    <location>
        <begin position="102"/>
        <end position="122"/>
    </location>
</feature>
<protein>
    <submittedName>
        <fullName evidence="3">DUF2723 domain-containing protein</fullName>
    </submittedName>
</protein>
<dbReference type="EMBL" id="BAAFSF010000001">
    <property type="protein sequence ID" value="GAB1251198.1"/>
    <property type="molecule type" value="Genomic_DNA"/>
</dbReference>
<comment type="caution">
    <text evidence="3">The sequence shown here is derived from an EMBL/GenBank/DDBJ whole genome shotgun (WGS) entry which is preliminary data.</text>
</comment>
<keyword evidence="2" id="KW-0472">Membrane</keyword>